<dbReference type="RefSeq" id="WP_012486862.1">
    <property type="nucleotide sequence ID" value="NC_010995.1"/>
</dbReference>
<dbReference type="InterPro" id="IPR040826">
    <property type="entry name" value="HEPN_LA2681"/>
</dbReference>
<evidence type="ECO:0000313" key="3">
    <source>
        <dbReference type="Proteomes" id="UP000001036"/>
    </source>
</evidence>
<sequence>MQASQINKEISKLSRLIDEGEFEKCFIKAKKTLKKAENLENKNIQAHFLLNISAILVDLGAMQPNQEAAKFGLKIMEENKDTFMRISGDGDYYYNLSNAKVNLITDKNPFNNTFKTIEHLIEIKSLLWRSLKSHKKQSDFIPPQVLVNLANILKRQFRITESLYFYDHINSLDLDIPQSWINRSETLMMLNQISGSYTFQMMHEVKAGYEKIISSKRVPPPWIDLYRQYIDYHEQKITQAHEDAGIDITSRDSEEHETRKEFDSLSHFRRFVLTEKLSLSEHGLYCGCVGSARDNLVIPTPSGVYGDFIPAMEMVLNRLKSEFSLARRFYYEYLHDKVDAESHHESCYSELFNDELLGIDIEKLRTAFRLCFGILDKIAAAICDLYDVHPPNGNVYFQSFWQLDREDRREKFEEIKTPGLLALYSLATDLNERKDGELAFFKQWRNDLEHKFLVIHQSATPADLYGSYNLKDKIIMISEDDFVSHLEHLLQITRSAIFSFVFCVREKGRHGKEDGAFYFPNPISSKD</sequence>
<name>B3PCA2_CELJU</name>
<dbReference type="Pfam" id="PF18733">
    <property type="entry name" value="HEPN_LA2681"/>
    <property type="match status" value="1"/>
</dbReference>
<dbReference type="SUPFAM" id="SSF48452">
    <property type="entry name" value="TPR-like"/>
    <property type="match status" value="1"/>
</dbReference>
<proteinExistence type="predicted"/>
<organism evidence="2 3">
    <name type="scientific">Cellvibrio japonicus (strain Ueda107)</name>
    <name type="common">Pseudomonas fluorescens subsp. cellulosa</name>
    <dbReference type="NCBI Taxonomy" id="498211"/>
    <lineage>
        <taxon>Bacteria</taxon>
        <taxon>Pseudomonadati</taxon>
        <taxon>Pseudomonadota</taxon>
        <taxon>Gammaproteobacteria</taxon>
        <taxon>Cellvibrionales</taxon>
        <taxon>Cellvibrionaceae</taxon>
        <taxon>Cellvibrio</taxon>
    </lineage>
</organism>
<dbReference type="HOGENOM" id="CLU_516487_0_0_6"/>
<dbReference type="OrthoDB" id="108555at2"/>
<dbReference type="InterPro" id="IPR011990">
    <property type="entry name" value="TPR-like_helical_dom_sf"/>
</dbReference>
<dbReference type="STRING" id="498211.CJA_1216"/>
<dbReference type="AlphaFoldDB" id="B3PCA2"/>
<protein>
    <recommendedName>
        <fullName evidence="1">LA2681-like HEPN domain-containing protein</fullName>
    </recommendedName>
</protein>
<accession>B3PCA2</accession>
<dbReference type="EMBL" id="CP000934">
    <property type="protein sequence ID" value="ACE83393.1"/>
    <property type="molecule type" value="Genomic_DNA"/>
</dbReference>
<feature type="domain" description="LA2681-like HEPN" evidence="1">
    <location>
        <begin position="309"/>
        <end position="506"/>
    </location>
</feature>
<gene>
    <name evidence="2" type="ordered locus">CJA_1216</name>
</gene>
<evidence type="ECO:0000259" key="1">
    <source>
        <dbReference type="Pfam" id="PF18733"/>
    </source>
</evidence>
<keyword evidence="3" id="KW-1185">Reference proteome</keyword>
<reference evidence="2 3" key="1">
    <citation type="journal article" date="2008" name="J. Bacteriol.">
        <title>Insights into plant cell wall degradation from the genome sequence of the soil bacterium Cellvibrio japonicus.</title>
        <authorList>
            <person name="Deboy R.T."/>
            <person name="Mongodin E.F."/>
            <person name="Fouts D.E."/>
            <person name="Tailford L.E."/>
            <person name="Khouri H."/>
            <person name="Emerson J.B."/>
            <person name="Mohamoud Y."/>
            <person name="Watkins K."/>
            <person name="Henrissat B."/>
            <person name="Gilbert H.J."/>
            <person name="Nelson K.E."/>
        </authorList>
    </citation>
    <scope>NUCLEOTIDE SEQUENCE [LARGE SCALE GENOMIC DNA]</scope>
    <source>
        <strain evidence="2 3">Ueda107</strain>
    </source>
</reference>
<evidence type="ECO:0000313" key="2">
    <source>
        <dbReference type="EMBL" id="ACE83393.1"/>
    </source>
</evidence>
<dbReference type="Proteomes" id="UP000001036">
    <property type="component" value="Chromosome"/>
</dbReference>
<dbReference type="KEGG" id="cja:CJA_1216"/>
<dbReference type="eggNOG" id="COG0457">
    <property type="taxonomic scope" value="Bacteria"/>
</dbReference>